<evidence type="ECO:0000313" key="4">
    <source>
        <dbReference type="EMBL" id="KAG5189147.1"/>
    </source>
</evidence>
<dbReference type="GO" id="GO:0030145">
    <property type="term" value="F:manganese ion binding"/>
    <property type="evidence" value="ECO:0007669"/>
    <property type="project" value="InterPro"/>
</dbReference>
<keyword evidence="1" id="KW-0378">Hydrolase</keyword>
<feature type="compositionally biased region" description="Acidic residues" evidence="2">
    <location>
        <begin position="688"/>
        <end position="698"/>
    </location>
</feature>
<dbReference type="InterPro" id="IPR007281">
    <property type="entry name" value="Mre11_DNA-bd"/>
</dbReference>
<feature type="domain" description="Mre11 DNA-binding" evidence="3">
    <location>
        <begin position="337"/>
        <end position="520"/>
    </location>
</feature>
<dbReference type="GO" id="GO:0042138">
    <property type="term" value="P:meiotic DNA double-strand break formation"/>
    <property type="evidence" value="ECO:0007669"/>
    <property type="project" value="TreeGrafter"/>
</dbReference>
<gene>
    <name evidence="4" type="ORF">JKP88DRAFT_302954</name>
</gene>
<feature type="compositionally biased region" description="Acidic residues" evidence="2">
    <location>
        <begin position="835"/>
        <end position="854"/>
    </location>
</feature>
<dbReference type="Pfam" id="PF04152">
    <property type="entry name" value="Mre11_DNA_bind"/>
    <property type="match status" value="1"/>
</dbReference>
<feature type="compositionally biased region" description="Low complexity" evidence="2">
    <location>
        <begin position="902"/>
        <end position="919"/>
    </location>
</feature>
<dbReference type="Pfam" id="PF00149">
    <property type="entry name" value="Metallophos"/>
    <property type="match status" value="1"/>
</dbReference>
<dbReference type="Proteomes" id="UP000664859">
    <property type="component" value="Unassembled WGS sequence"/>
</dbReference>
<dbReference type="GO" id="GO:0035861">
    <property type="term" value="C:site of double-strand break"/>
    <property type="evidence" value="ECO:0007669"/>
    <property type="project" value="TreeGrafter"/>
</dbReference>
<dbReference type="PANTHER" id="PTHR10139">
    <property type="entry name" value="DOUBLE-STRAND BREAK REPAIR PROTEIN MRE11"/>
    <property type="match status" value="1"/>
</dbReference>
<feature type="region of interest" description="Disordered" evidence="2">
    <location>
        <begin position="679"/>
        <end position="798"/>
    </location>
</feature>
<feature type="compositionally biased region" description="Low complexity" evidence="2">
    <location>
        <begin position="865"/>
        <end position="879"/>
    </location>
</feature>
<dbReference type="InterPro" id="IPR038487">
    <property type="entry name" value="Mre11_capping_dom"/>
</dbReference>
<keyword evidence="5" id="KW-1185">Reference proteome</keyword>
<dbReference type="AlphaFoldDB" id="A0A836CK52"/>
<evidence type="ECO:0000259" key="3">
    <source>
        <dbReference type="SMART" id="SM01347"/>
    </source>
</evidence>
<dbReference type="InterPro" id="IPR029052">
    <property type="entry name" value="Metallo-depent_PP-like"/>
</dbReference>
<dbReference type="SUPFAM" id="SSF56300">
    <property type="entry name" value="Metallo-dependent phosphatases"/>
    <property type="match status" value="1"/>
</dbReference>
<dbReference type="GO" id="GO:0007095">
    <property type="term" value="P:mitotic G2 DNA damage checkpoint signaling"/>
    <property type="evidence" value="ECO:0007669"/>
    <property type="project" value="TreeGrafter"/>
</dbReference>
<dbReference type="EMBL" id="JAFCMP010000057">
    <property type="protein sequence ID" value="KAG5189147.1"/>
    <property type="molecule type" value="Genomic_DNA"/>
</dbReference>
<dbReference type="GO" id="GO:0006303">
    <property type="term" value="P:double-strand break repair via nonhomologous end joining"/>
    <property type="evidence" value="ECO:0007669"/>
    <property type="project" value="TreeGrafter"/>
</dbReference>
<dbReference type="InterPro" id="IPR004843">
    <property type="entry name" value="Calcineurin-like_PHP"/>
</dbReference>
<dbReference type="Gene3D" id="3.60.21.10">
    <property type="match status" value="1"/>
</dbReference>
<feature type="compositionally biased region" description="Gly residues" evidence="2">
    <location>
        <begin position="736"/>
        <end position="745"/>
    </location>
</feature>
<feature type="compositionally biased region" description="Basic residues" evidence="2">
    <location>
        <begin position="746"/>
        <end position="758"/>
    </location>
</feature>
<feature type="region of interest" description="Disordered" evidence="2">
    <location>
        <begin position="602"/>
        <end position="662"/>
    </location>
</feature>
<evidence type="ECO:0000256" key="1">
    <source>
        <dbReference type="ARBA" id="ARBA00022801"/>
    </source>
</evidence>
<evidence type="ECO:0000256" key="2">
    <source>
        <dbReference type="SAM" id="MobiDB-lite"/>
    </source>
</evidence>
<dbReference type="Gene3D" id="3.30.110.110">
    <property type="entry name" value="Mre11, capping domain"/>
    <property type="match status" value="1"/>
</dbReference>
<dbReference type="GO" id="GO:0000014">
    <property type="term" value="F:single-stranded DNA endodeoxyribonuclease activity"/>
    <property type="evidence" value="ECO:0007669"/>
    <property type="project" value="TreeGrafter"/>
</dbReference>
<dbReference type="PANTHER" id="PTHR10139:SF1">
    <property type="entry name" value="DOUBLE-STRAND BREAK REPAIR PROTEIN MRE11"/>
    <property type="match status" value="1"/>
</dbReference>
<dbReference type="CDD" id="cd00840">
    <property type="entry name" value="MPP_Mre11_N"/>
    <property type="match status" value="1"/>
</dbReference>
<feature type="region of interest" description="Disordered" evidence="2">
    <location>
        <begin position="812"/>
        <end position="932"/>
    </location>
</feature>
<dbReference type="GO" id="GO:0000723">
    <property type="term" value="P:telomere maintenance"/>
    <property type="evidence" value="ECO:0007669"/>
    <property type="project" value="TreeGrafter"/>
</dbReference>
<dbReference type="GO" id="GO:0097552">
    <property type="term" value="P:mitochondrial double-strand break repair via homologous recombination"/>
    <property type="evidence" value="ECO:0007669"/>
    <property type="project" value="TreeGrafter"/>
</dbReference>
<proteinExistence type="predicted"/>
<dbReference type="GO" id="GO:0000724">
    <property type="term" value="P:double-strand break repair via homologous recombination"/>
    <property type="evidence" value="ECO:0007669"/>
    <property type="project" value="TreeGrafter"/>
</dbReference>
<reference evidence="4" key="1">
    <citation type="submission" date="2021-02" db="EMBL/GenBank/DDBJ databases">
        <title>First Annotated Genome of the Yellow-green Alga Tribonema minus.</title>
        <authorList>
            <person name="Mahan K.M."/>
        </authorList>
    </citation>
    <scope>NUCLEOTIDE SEQUENCE</scope>
    <source>
        <strain evidence="4">UTEX B ZZ1240</strain>
    </source>
</reference>
<feature type="compositionally biased region" description="Gly residues" evidence="2">
    <location>
        <begin position="787"/>
        <end position="796"/>
    </location>
</feature>
<dbReference type="InterPro" id="IPR041796">
    <property type="entry name" value="Mre11_N"/>
</dbReference>
<sequence>MDHSDEGEPDGAADPGDILSIMIATDSHLGYEERDPVRGMDSFAAFEEVLVRAKASKADFVLLAGDLFHESKPSRSCLYRTMAILRKHCMGDDPIHVKIVGEQASHFPKHFGWANYDDGNFNVGLAVFSIHGNHDDPGRDGGGSANGVSLDACAASPGGPELCSLDLLHCAGLVNYFGQVPEVDEVAINPVLMQKGNTKLAMYGLGNMRDERLTRMWKEGRVKFRALPQAVAARGGGDGGGSDSDGQPPVKEWFNMFVLHQNRVKRMAKNYIREELIPEWMDVVVWGHEHESKGTMEESLVGSYRILQPGSSVATSLVPGEARPKHVVLLQVYRDKFKAEWVQLSQVRAFAIQEIALSEEDDLDAGDPKVEEAINSVLTSHVERMIADATEEWRAHAAADPPPPGAEFLVLKPEQVLVRLVVEHTGFPALSNSRFGARFLGRVANAGDMLLFRRARKAAGLTGAAAKRAAAGSAALALPIQPDAMDDIKVEHLVQDNLDVAQSKLQLLQEKRLALALEDFVDKQNINSIPKLVEEHLHTTQHRLYEQKSVASEAIIEEEVLRLGEKDREAADAEAARRRKDCEVADAESAFRRARLVLDGIGGGDGEEEEEADGATLGQAPLFSRSRAAAQSTKAKGRARATTAKSKGTSRRGARGGGSAAALAHASLRDGLGAPAVVAARRATAGSDNDEDDDDGDFNEGGGGGASDDDEISEDEAPKRGRGAGSRGGRGRRVGRGAGIAAGRGGKGKAKAPARKRAAAQALSDDDELEDLDDDMPPPPPKRKRGGGAAAAGGALGRTARASMVVEDLLDDDDDDLSLSAGAPLTLPGRGRTADDEEDEDYIDDSLLDDDETPAETPAPKRARGAAAAKPAAARAANPPAAPAPSTGRRKLPTIGGGGARGKAAAAASTAKRGKAASAQDSMRSSIADEWE</sequence>
<dbReference type="OrthoDB" id="30417at2759"/>
<name>A0A836CK52_9STRA</name>
<accession>A0A836CK52</accession>
<comment type="caution">
    <text evidence="4">The sequence shown here is derived from an EMBL/GenBank/DDBJ whole genome shotgun (WGS) entry which is preliminary data.</text>
</comment>
<protein>
    <submittedName>
        <fullName evidence="4">Metallo-dependent phosphatase-like protein</fullName>
    </submittedName>
</protein>
<feature type="compositionally biased region" description="Acidic residues" evidence="2">
    <location>
        <begin position="764"/>
        <end position="776"/>
    </location>
</feature>
<dbReference type="GO" id="GO:0030870">
    <property type="term" value="C:Mre11 complex"/>
    <property type="evidence" value="ECO:0007669"/>
    <property type="project" value="TreeGrafter"/>
</dbReference>
<dbReference type="SMART" id="SM01347">
    <property type="entry name" value="Mre11_DNA_bind"/>
    <property type="match status" value="1"/>
</dbReference>
<organism evidence="4 5">
    <name type="scientific">Tribonema minus</name>
    <dbReference type="NCBI Taxonomy" id="303371"/>
    <lineage>
        <taxon>Eukaryota</taxon>
        <taxon>Sar</taxon>
        <taxon>Stramenopiles</taxon>
        <taxon>Ochrophyta</taxon>
        <taxon>PX clade</taxon>
        <taxon>Xanthophyceae</taxon>
        <taxon>Tribonematales</taxon>
        <taxon>Tribonemataceae</taxon>
        <taxon>Tribonema</taxon>
    </lineage>
</organism>
<evidence type="ECO:0000313" key="5">
    <source>
        <dbReference type="Proteomes" id="UP000664859"/>
    </source>
</evidence>